<dbReference type="InterPro" id="IPR051843">
    <property type="entry name" value="CPA1_transporter"/>
</dbReference>
<feature type="transmembrane region" description="Helical" evidence="7">
    <location>
        <begin position="433"/>
        <end position="455"/>
    </location>
</feature>
<gene>
    <name evidence="10" type="primary">LOC108669669</name>
</gene>
<feature type="transmembrane region" description="Helical" evidence="7">
    <location>
        <begin position="501"/>
        <end position="521"/>
    </location>
</feature>
<feature type="transmembrane region" description="Helical" evidence="7">
    <location>
        <begin position="254"/>
        <end position="276"/>
    </location>
</feature>
<comment type="similarity">
    <text evidence="2">Belongs to the monovalent cation:proton antiporter 1 (CPA1) transporter (TC 2.A.36) family.</text>
</comment>
<sequence length="579" mass="61990">MTVHTITLAVPSPSAAYDNEAADIDEISPAEIKSSEENCASPNSTKCSGREIDEKKRPSARLRELKFPNHDSDAGSRDFAGKNVGINDTSDGKQGNLESCRELWRCCRPVMKKHNPLPPSPTWGDRIMYAFSCPPHGKVGEVLTQVVQLLLVWGALYAVTGDAAAPGGHIFSLLVVFVCSVMGGKVTEACGLPALLGMLLAGIALRSIPGVKIIGDSLNPSWSASIRKMALVVILLRAGLGLDPKALKTMSLTVFRLAFVPSLVESTTVAIVAHFLLGFPWLWSFMLGFIVAAISPSVVVPCLLQLSQQGYGVDKGIPTLVIAAATLDDVLAISGFGLMLGMTFSEGSLTWQLLHGPIEVLMGLSYGAVMGFICWILPNEHHQSRSFQQFTILISAGFFALFGSQKDAKEMKICLHTSAGIGFRRQSGGDKNLVGQHFTVAWGYLMPMLFALMGTEIQIMQLELDTIGLGVALLCISLTCRVVTTFFVVLGSGLNIRERFFVALAWLPKATIQAAIGSTALDYAVRIGADETEIALAKKVLTIAVLVILISAPIGAIAIMTSAPRLLQRAIQPAPSTRV</sequence>
<evidence type="ECO:0000256" key="7">
    <source>
        <dbReference type="SAM" id="Phobius"/>
    </source>
</evidence>
<keyword evidence="5 7" id="KW-0472">Membrane</keyword>
<dbReference type="KEGG" id="hazt:108669669"/>
<feature type="compositionally biased region" description="Polar residues" evidence="6">
    <location>
        <begin position="37"/>
        <end position="47"/>
    </location>
</feature>
<feature type="transmembrane region" description="Helical" evidence="7">
    <location>
        <begin position="282"/>
        <end position="304"/>
    </location>
</feature>
<dbReference type="PANTHER" id="PTHR31102">
    <property type="match status" value="1"/>
</dbReference>
<feature type="transmembrane region" description="Helical" evidence="7">
    <location>
        <begin position="541"/>
        <end position="560"/>
    </location>
</feature>
<evidence type="ECO:0000256" key="5">
    <source>
        <dbReference type="ARBA" id="ARBA00023136"/>
    </source>
</evidence>
<keyword evidence="9" id="KW-1185">Reference proteome</keyword>
<evidence type="ECO:0000313" key="9">
    <source>
        <dbReference type="Proteomes" id="UP000694843"/>
    </source>
</evidence>
<dbReference type="GO" id="GO:1902600">
    <property type="term" value="P:proton transmembrane transport"/>
    <property type="evidence" value="ECO:0007669"/>
    <property type="project" value="InterPro"/>
</dbReference>
<feature type="domain" description="Cation/H+ exchanger transmembrane" evidence="8">
    <location>
        <begin position="177"/>
        <end position="557"/>
    </location>
</feature>
<feature type="region of interest" description="Disordered" evidence="6">
    <location>
        <begin position="29"/>
        <end position="95"/>
    </location>
</feature>
<proteinExistence type="inferred from homology"/>
<feature type="transmembrane region" description="Helical" evidence="7">
    <location>
        <begin position="316"/>
        <end position="340"/>
    </location>
</feature>
<evidence type="ECO:0000259" key="8">
    <source>
        <dbReference type="Pfam" id="PF00999"/>
    </source>
</evidence>
<evidence type="ECO:0000256" key="1">
    <source>
        <dbReference type="ARBA" id="ARBA00004141"/>
    </source>
</evidence>
<feature type="transmembrane region" description="Helical" evidence="7">
    <location>
        <begin position="467"/>
        <end position="489"/>
    </location>
</feature>
<dbReference type="OMA" id="TCCHRAT"/>
<dbReference type="InterPro" id="IPR006153">
    <property type="entry name" value="Cation/H_exchanger_TM"/>
</dbReference>
<keyword evidence="3 7" id="KW-0812">Transmembrane</keyword>
<evidence type="ECO:0000256" key="6">
    <source>
        <dbReference type="SAM" id="MobiDB-lite"/>
    </source>
</evidence>
<evidence type="ECO:0000256" key="4">
    <source>
        <dbReference type="ARBA" id="ARBA00022989"/>
    </source>
</evidence>
<accession>A0A8B7NG06</accession>
<reference evidence="10" key="1">
    <citation type="submission" date="2025-08" db="UniProtKB">
        <authorList>
            <consortium name="RefSeq"/>
        </authorList>
    </citation>
    <scope>IDENTIFICATION</scope>
    <source>
        <tissue evidence="10">Whole organism</tissue>
    </source>
</reference>
<dbReference type="OrthoDB" id="423807at2759"/>
<feature type="compositionally biased region" description="Polar residues" evidence="6">
    <location>
        <begin position="86"/>
        <end position="95"/>
    </location>
</feature>
<protein>
    <submittedName>
        <fullName evidence="10">Sodium/hydrogen exchanger 9B2</fullName>
    </submittedName>
</protein>
<feature type="transmembrane region" description="Helical" evidence="7">
    <location>
        <begin position="360"/>
        <end position="378"/>
    </location>
</feature>
<comment type="subcellular location">
    <subcellularLocation>
        <location evidence="1">Membrane</location>
        <topology evidence="1">Multi-pass membrane protein</topology>
    </subcellularLocation>
</comment>
<keyword evidence="4 7" id="KW-1133">Transmembrane helix</keyword>
<evidence type="ECO:0000256" key="3">
    <source>
        <dbReference type="ARBA" id="ARBA00022692"/>
    </source>
</evidence>
<evidence type="ECO:0000256" key="2">
    <source>
        <dbReference type="ARBA" id="ARBA00007367"/>
    </source>
</evidence>
<dbReference type="AlphaFoldDB" id="A0A8B7NG06"/>
<dbReference type="GO" id="GO:0016020">
    <property type="term" value="C:membrane"/>
    <property type="evidence" value="ECO:0007669"/>
    <property type="project" value="UniProtKB-SubCell"/>
</dbReference>
<dbReference type="Pfam" id="PF00999">
    <property type="entry name" value="Na_H_Exchanger"/>
    <property type="match status" value="1"/>
</dbReference>
<dbReference type="GO" id="GO:0015297">
    <property type="term" value="F:antiporter activity"/>
    <property type="evidence" value="ECO:0007669"/>
    <property type="project" value="InterPro"/>
</dbReference>
<dbReference type="Gene3D" id="1.20.1530.20">
    <property type="match status" value="1"/>
</dbReference>
<dbReference type="InterPro" id="IPR038770">
    <property type="entry name" value="Na+/solute_symporter_sf"/>
</dbReference>
<organism evidence="9 10">
    <name type="scientific">Hyalella azteca</name>
    <name type="common">Amphipod</name>
    <dbReference type="NCBI Taxonomy" id="294128"/>
    <lineage>
        <taxon>Eukaryota</taxon>
        <taxon>Metazoa</taxon>
        <taxon>Ecdysozoa</taxon>
        <taxon>Arthropoda</taxon>
        <taxon>Crustacea</taxon>
        <taxon>Multicrustacea</taxon>
        <taxon>Malacostraca</taxon>
        <taxon>Eumalacostraca</taxon>
        <taxon>Peracarida</taxon>
        <taxon>Amphipoda</taxon>
        <taxon>Senticaudata</taxon>
        <taxon>Talitrida</taxon>
        <taxon>Talitroidea</taxon>
        <taxon>Hyalellidae</taxon>
        <taxon>Hyalella</taxon>
    </lineage>
</organism>
<feature type="compositionally biased region" description="Basic and acidic residues" evidence="6">
    <location>
        <begin position="48"/>
        <end position="80"/>
    </location>
</feature>
<dbReference type="RefSeq" id="XP_018012555.1">
    <property type="nucleotide sequence ID" value="XM_018157066.2"/>
</dbReference>
<dbReference type="PANTHER" id="PTHR31102:SF1">
    <property type="entry name" value="CATION_H+ EXCHANGER DOMAIN-CONTAINING PROTEIN"/>
    <property type="match status" value="1"/>
</dbReference>
<dbReference type="Proteomes" id="UP000694843">
    <property type="component" value="Unplaced"/>
</dbReference>
<name>A0A8B7NG06_HYAAZ</name>
<dbReference type="GeneID" id="108669669"/>
<evidence type="ECO:0000313" key="10">
    <source>
        <dbReference type="RefSeq" id="XP_018012555.1"/>
    </source>
</evidence>